<proteinExistence type="predicted"/>
<dbReference type="AlphaFoldDB" id="A0A060N4R2"/>
<gene>
    <name evidence="1" type="ORF">CBO05P1_048</name>
</gene>
<dbReference type="EMBL" id="BA000058">
    <property type="protein sequence ID" value="BAO04767.1"/>
    <property type="molecule type" value="Genomic_DNA"/>
</dbReference>
<protein>
    <submittedName>
        <fullName evidence="1">Uncharacterized protein</fullName>
    </submittedName>
</protein>
<accession>A0A060N4R2</accession>
<name>A0A060N4R2_CLOBO</name>
<sequence length="146" mass="16611">MNFNEIIKKMKDKGTQEYSYVIGSSCDFIKSKSDFDNITIKDDDDFKPILSKLDKILNNEKSSISFRYSIKHNLMSNQAIITCESKSNSGEAMYVGKSEVSINDFNIDNIEKCLIISKLIAEQNIKNIILNEKIKNSELDLGINNI</sequence>
<dbReference type="HOGENOM" id="CLU_1774124_0_0_9"/>
<dbReference type="Proteomes" id="UP000054164">
    <property type="component" value="Unassembled WGS sequence"/>
</dbReference>
<organism evidence="1">
    <name type="scientific">Clostridium botulinum B str. Osaka05</name>
    <dbReference type="NCBI Taxonomy" id="1407017"/>
    <lineage>
        <taxon>Bacteria</taxon>
        <taxon>Bacillati</taxon>
        <taxon>Bacillota</taxon>
        <taxon>Clostridia</taxon>
        <taxon>Eubacteriales</taxon>
        <taxon>Clostridiaceae</taxon>
        <taxon>Clostridium</taxon>
    </lineage>
</organism>
<evidence type="ECO:0000313" key="1">
    <source>
        <dbReference type="EMBL" id="BAO04767.1"/>
    </source>
</evidence>
<dbReference type="RefSeq" id="WP_030031811.1">
    <property type="nucleotide sequence ID" value="NZ_BA000058.1"/>
</dbReference>
<reference evidence="1" key="1">
    <citation type="submission" date="2013-10" db="EMBL/GenBank/DDBJ databases">
        <title>Draft genome sequence of Clostridium botulinum type B strain Osaka05.</title>
        <authorList>
            <person name="Sakaguchi Y."/>
            <person name="Hosomi K."/>
            <person name="Uchiyama J."/>
            <person name="Ogura Y."/>
            <person name="Sakaguchi M."/>
            <person name="Kohda T."/>
            <person name="Mukamoto M."/>
            <person name="Misawa N."/>
            <person name="Matsuzaki S."/>
            <person name="Hayashi T."/>
            <person name="Kozaki S."/>
        </authorList>
    </citation>
    <scope>NUCLEOTIDE SEQUENCE</scope>
    <source>
        <strain evidence="1">Osaka05</strain>
    </source>
</reference>